<proteinExistence type="inferred from homology"/>
<evidence type="ECO:0000313" key="4">
    <source>
        <dbReference type="EMBL" id="QTN37177.1"/>
    </source>
</evidence>
<feature type="domain" description="Flagellar basal body rod protein N-terminal" evidence="3">
    <location>
        <begin position="16"/>
        <end position="39"/>
    </location>
</feature>
<reference evidence="4" key="1">
    <citation type="submission" date="2020-07" db="EMBL/GenBank/DDBJ databases">
        <title>Genome sequences of bacteria associated with the marine, planktonic diatom Thalassiosira profunda strain ECT2AJA-044.</title>
        <authorList>
            <person name="Gargas C.B."/>
            <person name="Roberts W.R."/>
            <person name="Alverson A.J."/>
        </authorList>
    </citation>
    <scope>NUCLEOTIDE SEQUENCE</scope>
    <source>
        <strain evidence="4">ECT2AJA-044</strain>
    </source>
</reference>
<keyword evidence="4" id="KW-0282">Flagellum</keyword>
<evidence type="ECO:0000256" key="2">
    <source>
        <dbReference type="ARBA" id="ARBA00009677"/>
    </source>
</evidence>
<accession>A0A975EST4</accession>
<comment type="subcellular location">
    <subcellularLocation>
        <location evidence="1">Bacterial flagellum basal body</location>
    </subcellularLocation>
</comment>
<evidence type="ECO:0000313" key="5">
    <source>
        <dbReference type="Proteomes" id="UP000665026"/>
    </source>
</evidence>
<name>A0A975EST4_9RHOB</name>
<sequence>MNTEATNLFDLASKRLKWLSDSQKTISENIANAETSGYRAKEAQSFESYLSRAEGAEIAPDATSAESDVTWGEDLTGNSVVLEEQILAASSTASQYKIAANLYKKAHSMLRAVAGG</sequence>
<dbReference type="Proteomes" id="UP000665026">
    <property type="component" value="Chromosome"/>
</dbReference>
<dbReference type="GO" id="GO:0009425">
    <property type="term" value="C:bacterial-type flagellum basal body"/>
    <property type="evidence" value="ECO:0007669"/>
    <property type="project" value="UniProtKB-SubCell"/>
</dbReference>
<dbReference type="Pfam" id="PF00460">
    <property type="entry name" value="Flg_bb_rod"/>
    <property type="match status" value="1"/>
</dbReference>
<evidence type="ECO:0000259" key="3">
    <source>
        <dbReference type="Pfam" id="PF00460"/>
    </source>
</evidence>
<dbReference type="RefSeq" id="WP_209357873.1">
    <property type="nucleotide sequence ID" value="NZ_CP060010.1"/>
</dbReference>
<organism evidence="4 5">
    <name type="scientific">Cognatishimia activa</name>
    <dbReference type="NCBI Taxonomy" id="1715691"/>
    <lineage>
        <taxon>Bacteria</taxon>
        <taxon>Pseudomonadati</taxon>
        <taxon>Pseudomonadota</taxon>
        <taxon>Alphaproteobacteria</taxon>
        <taxon>Rhodobacterales</taxon>
        <taxon>Paracoccaceae</taxon>
        <taxon>Cognatishimia</taxon>
    </lineage>
</organism>
<dbReference type="PROSITE" id="PS00588">
    <property type="entry name" value="FLAGELLA_BB_ROD"/>
    <property type="match status" value="1"/>
</dbReference>
<dbReference type="InterPro" id="IPR019776">
    <property type="entry name" value="Flagellar_basal_body_rod_CS"/>
</dbReference>
<keyword evidence="4" id="KW-0969">Cilium</keyword>
<keyword evidence="4" id="KW-0966">Cell projection</keyword>
<protein>
    <submittedName>
        <fullName evidence="4">Flagellar basal body rod protein</fullName>
    </submittedName>
</protein>
<gene>
    <name evidence="4" type="ORF">HZ995_06660</name>
</gene>
<comment type="similarity">
    <text evidence="2">Belongs to the flagella basal body rod proteins family.</text>
</comment>
<dbReference type="AlphaFoldDB" id="A0A975EST4"/>
<evidence type="ECO:0000256" key="1">
    <source>
        <dbReference type="ARBA" id="ARBA00004117"/>
    </source>
</evidence>
<dbReference type="EMBL" id="CP060010">
    <property type="protein sequence ID" value="QTN37177.1"/>
    <property type="molecule type" value="Genomic_DNA"/>
</dbReference>
<dbReference type="InterPro" id="IPR001444">
    <property type="entry name" value="Flag_bb_rod_N"/>
</dbReference>
<dbReference type="KEGG" id="cact:HZ995_06660"/>